<dbReference type="SUPFAM" id="SSF53597">
    <property type="entry name" value="Dihydrofolate reductase-like"/>
    <property type="match status" value="1"/>
</dbReference>
<dbReference type="Pfam" id="PF01872">
    <property type="entry name" value="RibD_C"/>
    <property type="match status" value="1"/>
</dbReference>
<evidence type="ECO:0000256" key="1">
    <source>
        <dbReference type="ARBA" id="ARBA00005104"/>
    </source>
</evidence>
<dbReference type="EMBL" id="JBHUHX010000001">
    <property type="protein sequence ID" value="MFD2110255.1"/>
    <property type="molecule type" value="Genomic_DNA"/>
</dbReference>
<dbReference type="InterPro" id="IPR002734">
    <property type="entry name" value="RibDG_C"/>
</dbReference>
<feature type="domain" description="Bacterial bifunctional deaminase-reductase C-terminal" evidence="4">
    <location>
        <begin position="97"/>
        <end position="271"/>
    </location>
</feature>
<organism evidence="5 6">
    <name type="scientific">Thiorhodococcus fuscus</name>
    <dbReference type="NCBI Taxonomy" id="527200"/>
    <lineage>
        <taxon>Bacteria</taxon>
        <taxon>Pseudomonadati</taxon>
        <taxon>Pseudomonadota</taxon>
        <taxon>Gammaproteobacteria</taxon>
        <taxon>Chromatiales</taxon>
        <taxon>Chromatiaceae</taxon>
        <taxon>Thiorhodococcus</taxon>
    </lineage>
</organism>
<dbReference type="PANTHER" id="PTHR38011">
    <property type="entry name" value="DIHYDROFOLATE REDUCTASE FAMILY PROTEIN (AFU_ORTHOLOGUE AFUA_8G06820)"/>
    <property type="match status" value="1"/>
</dbReference>
<keyword evidence="6" id="KW-1185">Reference proteome</keyword>
<gene>
    <name evidence="5" type="ORF">ACFSJC_00190</name>
</gene>
<dbReference type="PANTHER" id="PTHR38011:SF7">
    <property type="entry name" value="2,5-DIAMINO-6-RIBOSYLAMINO-4(3H)-PYRIMIDINONE 5'-PHOSPHATE REDUCTASE"/>
    <property type="match status" value="1"/>
</dbReference>
<reference evidence="6" key="1">
    <citation type="journal article" date="2019" name="Int. J. Syst. Evol. Microbiol.">
        <title>The Global Catalogue of Microorganisms (GCM) 10K type strain sequencing project: providing services to taxonomists for standard genome sequencing and annotation.</title>
        <authorList>
            <consortium name="The Broad Institute Genomics Platform"/>
            <consortium name="The Broad Institute Genome Sequencing Center for Infectious Disease"/>
            <person name="Wu L."/>
            <person name="Ma J."/>
        </authorList>
    </citation>
    <scope>NUCLEOTIDE SEQUENCE [LARGE SCALE GENOMIC DNA]</scope>
    <source>
        <strain evidence="6">KACC 12597</strain>
    </source>
</reference>
<name>A0ABW4Y3G0_9GAMM</name>
<evidence type="ECO:0000259" key="4">
    <source>
        <dbReference type="Pfam" id="PF01872"/>
    </source>
</evidence>
<protein>
    <submittedName>
        <fullName evidence="5">RibD family protein</fullName>
    </submittedName>
</protein>
<evidence type="ECO:0000313" key="5">
    <source>
        <dbReference type="EMBL" id="MFD2110255.1"/>
    </source>
</evidence>
<dbReference type="InterPro" id="IPR024072">
    <property type="entry name" value="DHFR-like_dom_sf"/>
</dbReference>
<evidence type="ECO:0000256" key="2">
    <source>
        <dbReference type="ARBA" id="ARBA00022857"/>
    </source>
</evidence>
<dbReference type="Proteomes" id="UP001597337">
    <property type="component" value="Unassembled WGS sequence"/>
</dbReference>
<proteinExistence type="predicted"/>
<dbReference type="RefSeq" id="WP_386021473.1">
    <property type="nucleotide sequence ID" value="NZ_JBHUHX010000001.1"/>
</dbReference>
<sequence length="323" mass="34906">MDPSPEADAEERLWSLILAASRLMRSGELAPGILTGFALCDGPDPLLRPVPEGQGGATIRWCPKDGWHLPETPTQEPMRSLSELYLPLCAPVTEGFTVVAHLGQSIDSCVATANGDSCYVTGDENLRHLHRMRALSDAVLVGTETAACDNPRLTTRLVAGDNAVRVVLDRCRRLPPDLAIFTDGSAETWLVCDEARLHEPGPVPERGRLIGVPTRAGRLDLAAVVEVLAEFGIRTLFIEGGGMIVSAFVAENLVDRLQVAIAPLLIGGGRLGLSPPTSDLLRNAICPSARLYRMGKDVLYDMDMRRPRDGRVDRPPAGLQRIV</sequence>
<evidence type="ECO:0000256" key="3">
    <source>
        <dbReference type="ARBA" id="ARBA00023002"/>
    </source>
</evidence>
<accession>A0ABW4Y3G0</accession>
<comment type="caution">
    <text evidence="5">The sequence shown here is derived from an EMBL/GenBank/DDBJ whole genome shotgun (WGS) entry which is preliminary data.</text>
</comment>
<dbReference type="Gene3D" id="3.40.430.10">
    <property type="entry name" value="Dihydrofolate Reductase, subunit A"/>
    <property type="match status" value="1"/>
</dbReference>
<keyword evidence="3" id="KW-0560">Oxidoreductase</keyword>
<comment type="pathway">
    <text evidence="1">Cofactor biosynthesis; riboflavin biosynthesis.</text>
</comment>
<keyword evidence="2" id="KW-0521">NADP</keyword>
<dbReference type="InterPro" id="IPR050765">
    <property type="entry name" value="Riboflavin_Biosynth_HTPR"/>
</dbReference>
<evidence type="ECO:0000313" key="6">
    <source>
        <dbReference type="Proteomes" id="UP001597337"/>
    </source>
</evidence>